<sequence length="86" mass="9959">MALEQLQHIFEVKADVYKSVALTTLLYSVESWTQYQKHINQLDAFHMQHLHTISSIKLSDHIHNSEVLTKCSISGIETILIKIQLR</sequence>
<reference evidence="1" key="1">
    <citation type="submission" date="2015-07" db="EMBL/GenBank/DDBJ databases">
        <title>MeaNS - Measles Nucleotide Surveillance Program.</title>
        <authorList>
            <person name="Tran T."/>
            <person name="Druce J."/>
        </authorList>
    </citation>
    <scope>NUCLEOTIDE SEQUENCE</scope>
    <source>
        <strain evidence="1">UCB-OBI-ISO-001</strain>
        <tissue evidence="1">Gonad</tissue>
    </source>
</reference>
<name>A0A0L8HSG3_OCTBM</name>
<gene>
    <name evidence="1" type="ORF">OCBIM_22008303mg</name>
</gene>
<organism evidence="1">
    <name type="scientific">Octopus bimaculoides</name>
    <name type="common">California two-spotted octopus</name>
    <dbReference type="NCBI Taxonomy" id="37653"/>
    <lineage>
        <taxon>Eukaryota</taxon>
        <taxon>Metazoa</taxon>
        <taxon>Spiralia</taxon>
        <taxon>Lophotrochozoa</taxon>
        <taxon>Mollusca</taxon>
        <taxon>Cephalopoda</taxon>
        <taxon>Coleoidea</taxon>
        <taxon>Octopodiformes</taxon>
        <taxon>Octopoda</taxon>
        <taxon>Incirrata</taxon>
        <taxon>Octopodidae</taxon>
        <taxon>Octopus</taxon>
    </lineage>
</organism>
<evidence type="ECO:0000313" key="1">
    <source>
        <dbReference type="EMBL" id="KOF91685.1"/>
    </source>
</evidence>
<proteinExistence type="predicted"/>
<dbReference type="AlphaFoldDB" id="A0A0L8HSG3"/>
<dbReference type="EMBL" id="KQ417496">
    <property type="protein sequence ID" value="KOF91685.1"/>
    <property type="molecule type" value="Genomic_DNA"/>
</dbReference>
<accession>A0A0L8HSG3</accession>
<protein>
    <submittedName>
        <fullName evidence="1">Uncharacterized protein</fullName>
    </submittedName>
</protein>